<name>A0ABU6ZZF2_9FABA</name>
<sequence>MKSEESTHMRGHQLGTHAYAWASARNPRICVTYITKAMFKIQEPTHMRGYQSATHAYALVKSIKSATLTPKYSTYAWSSSQPTHASESRHAYAPVVKLMRGQACRVMPCVAQLSKRLQSSRICVNIIEPLTHM</sequence>
<protein>
    <submittedName>
        <fullName evidence="1">Uncharacterized protein</fullName>
    </submittedName>
</protein>
<evidence type="ECO:0000313" key="1">
    <source>
        <dbReference type="EMBL" id="MED6227171.1"/>
    </source>
</evidence>
<keyword evidence="2" id="KW-1185">Reference proteome</keyword>
<dbReference type="EMBL" id="JASCZI010278462">
    <property type="protein sequence ID" value="MED6227171.1"/>
    <property type="molecule type" value="Genomic_DNA"/>
</dbReference>
<accession>A0ABU6ZZF2</accession>
<dbReference type="Proteomes" id="UP001341840">
    <property type="component" value="Unassembled WGS sequence"/>
</dbReference>
<comment type="caution">
    <text evidence="1">The sequence shown here is derived from an EMBL/GenBank/DDBJ whole genome shotgun (WGS) entry which is preliminary data.</text>
</comment>
<organism evidence="1 2">
    <name type="scientific">Stylosanthes scabra</name>
    <dbReference type="NCBI Taxonomy" id="79078"/>
    <lineage>
        <taxon>Eukaryota</taxon>
        <taxon>Viridiplantae</taxon>
        <taxon>Streptophyta</taxon>
        <taxon>Embryophyta</taxon>
        <taxon>Tracheophyta</taxon>
        <taxon>Spermatophyta</taxon>
        <taxon>Magnoliopsida</taxon>
        <taxon>eudicotyledons</taxon>
        <taxon>Gunneridae</taxon>
        <taxon>Pentapetalae</taxon>
        <taxon>rosids</taxon>
        <taxon>fabids</taxon>
        <taxon>Fabales</taxon>
        <taxon>Fabaceae</taxon>
        <taxon>Papilionoideae</taxon>
        <taxon>50 kb inversion clade</taxon>
        <taxon>dalbergioids sensu lato</taxon>
        <taxon>Dalbergieae</taxon>
        <taxon>Pterocarpus clade</taxon>
        <taxon>Stylosanthes</taxon>
    </lineage>
</organism>
<evidence type="ECO:0000313" key="2">
    <source>
        <dbReference type="Proteomes" id="UP001341840"/>
    </source>
</evidence>
<proteinExistence type="predicted"/>
<feature type="non-terminal residue" evidence="1">
    <location>
        <position position="133"/>
    </location>
</feature>
<gene>
    <name evidence="1" type="ORF">PIB30_110890</name>
</gene>
<reference evidence="1 2" key="1">
    <citation type="journal article" date="2023" name="Plants (Basel)">
        <title>Bridging the Gap: Combining Genomics and Transcriptomics Approaches to Understand Stylosanthes scabra, an Orphan Legume from the Brazilian Caatinga.</title>
        <authorList>
            <person name="Ferreira-Neto J.R.C."/>
            <person name="da Silva M.D."/>
            <person name="Binneck E."/>
            <person name="de Melo N.F."/>
            <person name="da Silva R.H."/>
            <person name="de Melo A.L.T.M."/>
            <person name="Pandolfi V."/>
            <person name="Bustamante F.O."/>
            <person name="Brasileiro-Vidal A.C."/>
            <person name="Benko-Iseppon A.M."/>
        </authorList>
    </citation>
    <scope>NUCLEOTIDE SEQUENCE [LARGE SCALE GENOMIC DNA]</scope>
    <source>
        <tissue evidence="1">Leaves</tissue>
    </source>
</reference>